<organism evidence="2 3">
    <name type="scientific">Diaminobutyricimonas aerilata</name>
    <dbReference type="NCBI Taxonomy" id="1162967"/>
    <lineage>
        <taxon>Bacteria</taxon>
        <taxon>Bacillati</taxon>
        <taxon>Actinomycetota</taxon>
        <taxon>Actinomycetes</taxon>
        <taxon>Micrococcales</taxon>
        <taxon>Microbacteriaceae</taxon>
        <taxon>Diaminobutyricimonas</taxon>
    </lineage>
</organism>
<evidence type="ECO:0000313" key="3">
    <source>
        <dbReference type="Proteomes" id="UP000228758"/>
    </source>
</evidence>
<dbReference type="PANTHER" id="PTHR34202:SF1">
    <property type="entry name" value="UPF0548 PROTEIN"/>
    <property type="match status" value="1"/>
</dbReference>
<dbReference type="AlphaFoldDB" id="A0A2M9CJD3"/>
<comment type="caution">
    <text evidence="2">The sequence shown here is derived from an EMBL/GenBank/DDBJ whole genome shotgun (WGS) entry which is preliminary data.</text>
</comment>
<sequence length="219" mass="24201">MADRQEAWRLPVTYGAVGGTQAVDLMTYPPKGYRPFERRARIGHGDARWEWARTELLSWGIKRRSGFEVERTDAPGDVSEIGYTGVGYDESGTPVQAASLVAGDEIEYAPDGTALVKPGDTAVLVARVGPFRVHEPVRVVYRIDEPQRSGFAYGTLPGHPLSGEESFIIDRTEDGSVWLTIRSLSRPAGFGWKLIGPLLRVAHRRYLARYMVALTGPTE</sequence>
<dbReference type="Proteomes" id="UP000228758">
    <property type="component" value="Unassembled WGS sequence"/>
</dbReference>
<proteinExistence type="predicted"/>
<keyword evidence="3" id="KW-1185">Reference proteome</keyword>
<accession>A0A2M9CJD3</accession>
<dbReference type="PANTHER" id="PTHR34202">
    <property type="entry name" value="UPF0548 PROTEIN"/>
    <property type="match status" value="1"/>
</dbReference>
<protein>
    <submittedName>
        <fullName evidence="2">Uncharacterized protein (UPF0548 family)</fullName>
    </submittedName>
</protein>
<dbReference type="PIRSF" id="PIRSF010260">
    <property type="entry name" value="UCP010260"/>
    <property type="match status" value="1"/>
</dbReference>
<dbReference type="Pfam" id="PF09348">
    <property type="entry name" value="DUF1990"/>
    <property type="match status" value="2"/>
</dbReference>
<dbReference type="InterPro" id="IPR014457">
    <property type="entry name" value="UCP010260"/>
</dbReference>
<reference evidence="2 3" key="1">
    <citation type="submission" date="2017-11" db="EMBL/GenBank/DDBJ databases">
        <title>Genomic Encyclopedia of Archaeal and Bacterial Type Strains, Phase II (KMG-II): From Individual Species to Whole Genera.</title>
        <authorList>
            <person name="Goeker M."/>
        </authorList>
    </citation>
    <scope>NUCLEOTIDE SEQUENCE [LARGE SCALE GENOMIC DNA]</scope>
    <source>
        <strain evidence="2 3">DSM 27393</strain>
    </source>
</reference>
<dbReference type="EMBL" id="PGFF01000001">
    <property type="protein sequence ID" value="PJJ72010.1"/>
    <property type="molecule type" value="Genomic_DNA"/>
</dbReference>
<evidence type="ECO:0000259" key="1">
    <source>
        <dbReference type="Pfam" id="PF09348"/>
    </source>
</evidence>
<name>A0A2M9CJD3_9MICO</name>
<dbReference type="InterPro" id="IPR018960">
    <property type="entry name" value="DUF1990"/>
</dbReference>
<dbReference type="RefSeq" id="WP_245866639.1">
    <property type="nucleotide sequence ID" value="NZ_PGFF01000001.1"/>
</dbReference>
<feature type="domain" description="DUF1990" evidence="1">
    <location>
        <begin position="16"/>
        <end position="79"/>
    </location>
</feature>
<feature type="domain" description="DUF1990" evidence="1">
    <location>
        <begin position="114"/>
        <end position="211"/>
    </location>
</feature>
<gene>
    <name evidence="2" type="ORF">CLV46_1570</name>
</gene>
<evidence type="ECO:0000313" key="2">
    <source>
        <dbReference type="EMBL" id="PJJ72010.1"/>
    </source>
</evidence>